<dbReference type="InterPro" id="IPR036047">
    <property type="entry name" value="F-box-like_dom_sf"/>
</dbReference>
<evidence type="ECO:0000313" key="3">
    <source>
        <dbReference type="Proteomes" id="UP001370490"/>
    </source>
</evidence>
<dbReference type="SUPFAM" id="SSF81383">
    <property type="entry name" value="F-box domain"/>
    <property type="match status" value="1"/>
</dbReference>
<dbReference type="Pfam" id="PF00646">
    <property type="entry name" value="F-box"/>
    <property type="match status" value="1"/>
</dbReference>
<comment type="caution">
    <text evidence="2">The sequence shown here is derived from an EMBL/GenBank/DDBJ whole genome shotgun (WGS) entry which is preliminary data.</text>
</comment>
<dbReference type="AlphaFoldDB" id="A0AAN8WF10"/>
<dbReference type="PANTHER" id="PTHR13318">
    <property type="entry name" value="PARTNER OF PAIRED, ISOFORM B-RELATED"/>
    <property type="match status" value="1"/>
</dbReference>
<dbReference type="InterPro" id="IPR032675">
    <property type="entry name" value="LRR_dom_sf"/>
</dbReference>
<dbReference type="EMBL" id="JBAMMX010000001">
    <property type="protein sequence ID" value="KAK6947167.1"/>
    <property type="molecule type" value="Genomic_DNA"/>
</dbReference>
<dbReference type="Proteomes" id="UP001370490">
    <property type="component" value="Unassembled WGS sequence"/>
</dbReference>
<proteinExistence type="predicted"/>
<dbReference type="PROSITE" id="PS50181">
    <property type="entry name" value="FBOX"/>
    <property type="match status" value="1"/>
</dbReference>
<gene>
    <name evidence="2" type="ORF">RJ641_000640</name>
</gene>
<name>A0AAN8WF10_9MAGN</name>
<dbReference type="InterPro" id="IPR057207">
    <property type="entry name" value="FBXL15_LRR"/>
</dbReference>
<dbReference type="GO" id="GO:0031146">
    <property type="term" value="P:SCF-dependent proteasomal ubiquitin-dependent protein catabolic process"/>
    <property type="evidence" value="ECO:0007669"/>
    <property type="project" value="TreeGrafter"/>
</dbReference>
<dbReference type="SUPFAM" id="SSF52047">
    <property type="entry name" value="RNI-like"/>
    <property type="match status" value="1"/>
</dbReference>
<dbReference type="GO" id="GO:0019005">
    <property type="term" value="C:SCF ubiquitin ligase complex"/>
    <property type="evidence" value="ECO:0007669"/>
    <property type="project" value="TreeGrafter"/>
</dbReference>
<feature type="domain" description="F-box" evidence="1">
    <location>
        <begin position="14"/>
        <end position="61"/>
    </location>
</feature>
<reference evidence="2 3" key="1">
    <citation type="submission" date="2023-12" db="EMBL/GenBank/DDBJ databases">
        <title>A high-quality genome assembly for Dillenia turbinata (Dilleniales).</title>
        <authorList>
            <person name="Chanderbali A."/>
        </authorList>
    </citation>
    <scope>NUCLEOTIDE SEQUENCE [LARGE SCALE GENOMIC DNA]</scope>
    <source>
        <strain evidence="2">LSX21</strain>
        <tissue evidence="2">Leaf</tissue>
    </source>
</reference>
<keyword evidence="3" id="KW-1185">Reference proteome</keyword>
<accession>A0AAN8WF10</accession>
<organism evidence="2 3">
    <name type="scientific">Dillenia turbinata</name>
    <dbReference type="NCBI Taxonomy" id="194707"/>
    <lineage>
        <taxon>Eukaryota</taxon>
        <taxon>Viridiplantae</taxon>
        <taxon>Streptophyta</taxon>
        <taxon>Embryophyta</taxon>
        <taxon>Tracheophyta</taxon>
        <taxon>Spermatophyta</taxon>
        <taxon>Magnoliopsida</taxon>
        <taxon>eudicotyledons</taxon>
        <taxon>Gunneridae</taxon>
        <taxon>Pentapetalae</taxon>
        <taxon>Dilleniales</taxon>
        <taxon>Dilleniaceae</taxon>
        <taxon>Dillenia</taxon>
    </lineage>
</organism>
<evidence type="ECO:0000259" key="1">
    <source>
        <dbReference type="PROSITE" id="PS50181"/>
    </source>
</evidence>
<sequence>MEKEKEKVSRDGGGNILEKLPDAILTEILRSLDLETLSSLSSVSRSLNSSVCHLLLSFSSLDLTSFSPDSGTLGALVSRHGCLKNISVDCLRLHDRPLENLLGEHVVELNLLKCSFLSYNFLVSIGTKCPNLRLAIRPAKAPHVSCRIFHFKLSFGYGKIYSRGAILSEDIRIEKKVLMLELVGREAPEIFRTNLTWMLRGCSALETLSLKIRLTELDAEGFRGMEFLLPKTVRSLKLQPVRGHDMIHFMHEVGVNMDYLNLSSSFNIPQSSGTFGFKLQHLVLVLDVISDELIISITNALPLLIELDLEDRPTNEPSAHQDLTNIGLQSLCSLHCLTRLSLVRNKRNCHSASFKRTNDMGIFLLSEGCIGLESVRLGGFSKVSDAGFASVLHCCQNLEKFEVRNSLVLSDLAFHDVTRAPCCLVEVRLLNCYFITSETVKTLASCRNLEVLDLCGCRSIADPELSSISALHNLTTLNLGGADITDSSLSVLGWGDLPITSLCLRGCKRVTNRGISLLLKGKGTINKTLAALDLGHMPGISDKAIYTIAEAGLGITDLSIRFCFFVTDSALEALAFKRDLNKHRKPIRRLDLFKCIGLSAKSSQLLRVPSFCCLWWLGVGGTCLASEGNAVIKESCRKRPWLTLCFEGCEIGCHDGWQFHLPENFDN</sequence>
<dbReference type="Gene3D" id="3.80.10.10">
    <property type="entry name" value="Ribonuclease Inhibitor"/>
    <property type="match status" value="3"/>
</dbReference>
<dbReference type="Pfam" id="PF25372">
    <property type="entry name" value="DUF7885"/>
    <property type="match status" value="2"/>
</dbReference>
<evidence type="ECO:0000313" key="2">
    <source>
        <dbReference type="EMBL" id="KAK6947167.1"/>
    </source>
</evidence>
<dbReference type="InterPro" id="IPR006553">
    <property type="entry name" value="Leu-rich_rpt_Cys-con_subtyp"/>
</dbReference>
<dbReference type="SMART" id="SM00367">
    <property type="entry name" value="LRR_CC"/>
    <property type="match status" value="6"/>
</dbReference>
<protein>
    <submittedName>
        <fullName evidence="2">F-box domain</fullName>
    </submittedName>
</protein>
<dbReference type="InterPro" id="IPR001810">
    <property type="entry name" value="F-box_dom"/>
</dbReference>